<dbReference type="Pfam" id="PF12680">
    <property type="entry name" value="SnoaL_2"/>
    <property type="match status" value="1"/>
</dbReference>
<feature type="domain" description="SnoaL-like" evidence="1">
    <location>
        <begin position="12"/>
        <end position="107"/>
    </location>
</feature>
<proteinExistence type="predicted"/>
<organism evidence="2 3">
    <name type="scientific">Arthrobacter pityocampae</name>
    <dbReference type="NCBI Taxonomy" id="547334"/>
    <lineage>
        <taxon>Bacteria</taxon>
        <taxon>Bacillati</taxon>
        <taxon>Actinomycetota</taxon>
        <taxon>Actinomycetes</taxon>
        <taxon>Micrococcales</taxon>
        <taxon>Micrococcaceae</taxon>
        <taxon>Arthrobacter</taxon>
    </lineage>
</organism>
<keyword evidence="3" id="KW-1185">Reference proteome</keyword>
<accession>A0A2S5J022</accession>
<dbReference type="SUPFAM" id="SSF54427">
    <property type="entry name" value="NTF2-like"/>
    <property type="match status" value="1"/>
</dbReference>
<protein>
    <recommendedName>
        <fullName evidence="1">SnoaL-like domain-containing protein</fullName>
    </recommendedName>
</protein>
<evidence type="ECO:0000313" key="3">
    <source>
        <dbReference type="Proteomes" id="UP000239297"/>
    </source>
</evidence>
<evidence type="ECO:0000313" key="2">
    <source>
        <dbReference type="EMBL" id="PPB50192.1"/>
    </source>
</evidence>
<reference evidence="2 3" key="1">
    <citation type="journal article" date="2014" name="Int. J. Syst. Evol. Microbiol.">
        <title>Arthrobacter pityocampae sp. nov., isolated from Thaumetopoea pityocampa (Lep., Thaumetopoeidae).</title>
        <authorList>
            <person name="Ince I.A."/>
            <person name="Demirbag Z."/>
            <person name="Kati H."/>
        </authorList>
    </citation>
    <scope>NUCLEOTIDE SEQUENCE [LARGE SCALE GENOMIC DNA]</scope>
    <source>
        <strain evidence="2 3">Tp2</strain>
    </source>
</reference>
<name>A0A2S5J022_9MICC</name>
<sequence length="115" mass="11865">MTTLPTIPAGPVLDFIAATDRHDPDALFAVFAPNATVSDDGTTYAGAAEIQRWIHDHQIAPRITLDPIAYSQSGDGAATLIAAADGDFPGGPLPFAFDFTVDGGRVAALSISIAI</sequence>
<dbReference type="InterPro" id="IPR037401">
    <property type="entry name" value="SnoaL-like"/>
</dbReference>
<dbReference type="EMBL" id="PRKW01000002">
    <property type="protein sequence ID" value="PPB50192.1"/>
    <property type="molecule type" value="Genomic_DNA"/>
</dbReference>
<dbReference type="OrthoDB" id="8684708at2"/>
<dbReference type="Proteomes" id="UP000239297">
    <property type="component" value="Unassembled WGS sequence"/>
</dbReference>
<dbReference type="AlphaFoldDB" id="A0A2S5J022"/>
<dbReference type="RefSeq" id="WP_104120682.1">
    <property type="nucleotide sequence ID" value="NZ_PRKW01000002.1"/>
</dbReference>
<evidence type="ECO:0000259" key="1">
    <source>
        <dbReference type="Pfam" id="PF12680"/>
    </source>
</evidence>
<comment type="caution">
    <text evidence="2">The sequence shown here is derived from an EMBL/GenBank/DDBJ whole genome shotgun (WGS) entry which is preliminary data.</text>
</comment>
<gene>
    <name evidence="2" type="ORF">C4K88_05910</name>
</gene>
<dbReference type="Gene3D" id="3.10.450.50">
    <property type="match status" value="1"/>
</dbReference>
<dbReference type="InterPro" id="IPR032710">
    <property type="entry name" value="NTF2-like_dom_sf"/>
</dbReference>